<evidence type="ECO:0000256" key="1">
    <source>
        <dbReference type="SAM" id="SignalP"/>
    </source>
</evidence>
<proteinExistence type="predicted"/>
<reference evidence="2" key="2">
    <citation type="submission" date="2025-09" db="UniProtKB">
        <authorList>
            <consortium name="Ensembl"/>
        </authorList>
    </citation>
    <scope>IDENTIFICATION</scope>
</reference>
<accession>A0A3B4UGI8</accession>
<evidence type="ECO:0000313" key="3">
    <source>
        <dbReference type="Proteomes" id="UP000261420"/>
    </source>
</evidence>
<organism evidence="2 3">
    <name type="scientific">Seriola dumerili</name>
    <name type="common">Greater amberjack</name>
    <name type="synonym">Caranx dumerili</name>
    <dbReference type="NCBI Taxonomy" id="41447"/>
    <lineage>
        <taxon>Eukaryota</taxon>
        <taxon>Metazoa</taxon>
        <taxon>Chordata</taxon>
        <taxon>Craniata</taxon>
        <taxon>Vertebrata</taxon>
        <taxon>Euteleostomi</taxon>
        <taxon>Actinopterygii</taxon>
        <taxon>Neopterygii</taxon>
        <taxon>Teleostei</taxon>
        <taxon>Neoteleostei</taxon>
        <taxon>Acanthomorphata</taxon>
        <taxon>Carangaria</taxon>
        <taxon>Carangiformes</taxon>
        <taxon>Carangidae</taxon>
        <taxon>Seriola</taxon>
    </lineage>
</organism>
<feature type="signal peptide" evidence="1">
    <location>
        <begin position="1"/>
        <end position="25"/>
    </location>
</feature>
<protein>
    <submittedName>
        <fullName evidence="2">Uncharacterized protein</fullName>
    </submittedName>
</protein>
<reference evidence="2" key="1">
    <citation type="submission" date="2025-08" db="UniProtKB">
        <authorList>
            <consortium name="Ensembl"/>
        </authorList>
    </citation>
    <scope>IDENTIFICATION</scope>
</reference>
<evidence type="ECO:0000313" key="2">
    <source>
        <dbReference type="Ensembl" id="ENSSDUP00000017791.1"/>
    </source>
</evidence>
<keyword evidence="3" id="KW-1185">Reference proteome</keyword>
<feature type="chain" id="PRO_5017322469" evidence="1">
    <location>
        <begin position="26"/>
        <end position="76"/>
    </location>
</feature>
<dbReference type="Proteomes" id="UP000261420">
    <property type="component" value="Unplaced"/>
</dbReference>
<sequence length="76" mass="8218">MKTPSITLFTFLSTKLLIMCLLVLAELHKVANNLPKGKELPVLSKVGGASNMTNGQTLVRGDSRFYLDGDASFCNS</sequence>
<name>A0A3B4UGI8_SERDU</name>
<dbReference type="AlphaFoldDB" id="A0A3B4UGI8"/>
<keyword evidence="1" id="KW-0732">Signal</keyword>
<dbReference type="Ensembl" id="ENSSDUT00000018116.1">
    <property type="protein sequence ID" value="ENSSDUP00000017791.1"/>
    <property type="gene ID" value="ENSSDUG00000012993.1"/>
</dbReference>